<keyword evidence="3" id="KW-1185">Reference proteome</keyword>
<proteinExistence type="predicted"/>
<gene>
    <name evidence="2" type="ORF">GWK47_045780</name>
</gene>
<name>A0A8J4YDL3_CHIOP</name>
<dbReference type="EMBL" id="JACEEZ010010565">
    <property type="protein sequence ID" value="KAG0721761.1"/>
    <property type="molecule type" value="Genomic_DNA"/>
</dbReference>
<dbReference type="Proteomes" id="UP000770661">
    <property type="component" value="Unassembled WGS sequence"/>
</dbReference>
<protein>
    <submittedName>
        <fullName evidence="2">Uncharacterized protein</fullName>
    </submittedName>
</protein>
<dbReference type="AlphaFoldDB" id="A0A8J4YDL3"/>
<reference evidence="2" key="1">
    <citation type="submission" date="2020-07" db="EMBL/GenBank/DDBJ databases">
        <title>The High-quality genome of the commercially important snow crab, Chionoecetes opilio.</title>
        <authorList>
            <person name="Jeong J.-H."/>
            <person name="Ryu S."/>
        </authorList>
    </citation>
    <scope>NUCLEOTIDE SEQUENCE</scope>
    <source>
        <strain evidence="2">MADBK_172401_WGS</strain>
        <tissue evidence="2">Digestive gland</tissue>
    </source>
</reference>
<evidence type="ECO:0000313" key="3">
    <source>
        <dbReference type="Proteomes" id="UP000770661"/>
    </source>
</evidence>
<feature type="region of interest" description="Disordered" evidence="1">
    <location>
        <begin position="1"/>
        <end position="24"/>
    </location>
</feature>
<evidence type="ECO:0000313" key="2">
    <source>
        <dbReference type="EMBL" id="KAG0721761.1"/>
    </source>
</evidence>
<accession>A0A8J4YDL3</accession>
<sequence>MEGKRQQDKSNSASAKKPRVEEEEELMDCDLDFAGVDFEEEMPSQESEEPPQVGSVTVCMLNEPGIVSYSGFNSVLSIISRNYADYICVA</sequence>
<comment type="caution">
    <text evidence="2">The sequence shown here is derived from an EMBL/GenBank/DDBJ whole genome shotgun (WGS) entry which is preliminary data.</text>
</comment>
<evidence type="ECO:0000256" key="1">
    <source>
        <dbReference type="SAM" id="MobiDB-lite"/>
    </source>
</evidence>
<organism evidence="2 3">
    <name type="scientific">Chionoecetes opilio</name>
    <name type="common">Atlantic snow crab</name>
    <name type="synonym">Cancer opilio</name>
    <dbReference type="NCBI Taxonomy" id="41210"/>
    <lineage>
        <taxon>Eukaryota</taxon>
        <taxon>Metazoa</taxon>
        <taxon>Ecdysozoa</taxon>
        <taxon>Arthropoda</taxon>
        <taxon>Crustacea</taxon>
        <taxon>Multicrustacea</taxon>
        <taxon>Malacostraca</taxon>
        <taxon>Eumalacostraca</taxon>
        <taxon>Eucarida</taxon>
        <taxon>Decapoda</taxon>
        <taxon>Pleocyemata</taxon>
        <taxon>Brachyura</taxon>
        <taxon>Eubrachyura</taxon>
        <taxon>Majoidea</taxon>
        <taxon>Majidae</taxon>
        <taxon>Chionoecetes</taxon>
    </lineage>
</organism>